<dbReference type="Proteomes" id="UP000444721">
    <property type="component" value="Unassembled WGS sequence"/>
</dbReference>
<accession>A0A6A5BF41</accession>
<dbReference type="AlphaFoldDB" id="A0A6A5BF41"/>
<evidence type="ECO:0000313" key="4">
    <source>
        <dbReference type="Proteomes" id="UP000444721"/>
    </source>
</evidence>
<evidence type="ECO:0000256" key="2">
    <source>
        <dbReference type="SAM" id="Phobius"/>
    </source>
</evidence>
<keyword evidence="4" id="KW-1185">Reference proteome</keyword>
<organism evidence="3 4">
    <name type="scientific">Naegleria fowleri</name>
    <name type="common">Brain eating amoeba</name>
    <dbReference type="NCBI Taxonomy" id="5763"/>
    <lineage>
        <taxon>Eukaryota</taxon>
        <taxon>Discoba</taxon>
        <taxon>Heterolobosea</taxon>
        <taxon>Tetramitia</taxon>
        <taxon>Eutetramitia</taxon>
        <taxon>Vahlkampfiidae</taxon>
        <taxon>Naegleria</taxon>
    </lineage>
</organism>
<evidence type="ECO:0000313" key="3">
    <source>
        <dbReference type="EMBL" id="KAF0972634.1"/>
    </source>
</evidence>
<reference evidence="3 4" key="1">
    <citation type="journal article" date="2019" name="Sci. Rep.">
        <title>Nanopore sequencing improves the draft genome of the human pathogenic amoeba Naegleria fowleri.</title>
        <authorList>
            <person name="Liechti N."/>
            <person name="Schurch N."/>
            <person name="Bruggmann R."/>
            <person name="Wittwer M."/>
        </authorList>
    </citation>
    <scope>NUCLEOTIDE SEQUENCE [LARGE SCALE GENOMIC DNA]</scope>
    <source>
        <strain evidence="3 4">ATCC 30894</strain>
    </source>
</reference>
<feature type="transmembrane region" description="Helical" evidence="2">
    <location>
        <begin position="175"/>
        <end position="193"/>
    </location>
</feature>
<feature type="compositionally biased region" description="Low complexity" evidence="1">
    <location>
        <begin position="82"/>
        <end position="102"/>
    </location>
</feature>
<protein>
    <submittedName>
        <fullName evidence="3">Uncharacterized protein</fullName>
    </submittedName>
</protein>
<dbReference type="RefSeq" id="XP_044557348.1">
    <property type="nucleotide sequence ID" value="XM_044712783.1"/>
</dbReference>
<gene>
    <name evidence="3" type="ORF">FDP41_008883</name>
</gene>
<dbReference type="GeneID" id="68116100"/>
<feature type="transmembrane region" description="Helical" evidence="2">
    <location>
        <begin position="48"/>
        <end position="68"/>
    </location>
</feature>
<evidence type="ECO:0000256" key="1">
    <source>
        <dbReference type="SAM" id="MobiDB-lite"/>
    </source>
</evidence>
<sequence length="199" mass="22699">MPSVLSKINQSLHPTLSSCSELLQFLYYLAFRRRNKPIRATTNTSTTVYINLLLTLGIGLLLGVYYWFRKRWSFKSSRRTFSNQKSSSLPSTTSTNPLMPSTNKEDPTLVEKTIIQEPSLGQVSPPVLHQREFSSENPKRQEFASVFITTFIHQICTLCMNVFSKKNYKEKVPKALAISATCISVMILQSLVLRSRANW</sequence>
<dbReference type="EMBL" id="VFQX01000066">
    <property type="protein sequence ID" value="KAF0972634.1"/>
    <property type="molecule type" value="Genomic_DNA"/>
</dbReference>
<name>A0A6A5BF41_NAEFO</name>
<dbReference type="VEuPathDB" id="AmoebaDB:NF0070610"/>
<dbReference type="PROSITE" id="PS51257">
    <property type="entry name" value="PROKAR_LIPOPROTEIN"/>
    <property type="match status" value="1"/>
</dbReference>
<keyword evidence="2" id="KW-0472">Membrane</keyword>
<proteinExistence type="predicted"/>
<dbReference type="VEuPathDB" id="AmoebaDB:FDP41_008883"/>
<keyword evidence="2" id="KW-0812">Transmembrane</keyword>
<feature type="region of interest" description="Disordered" evidence="1">
    <location>
        <begin position="82"/>
        <end position="105"/>
    </location>
</feature>
<keyword evidence="2" id="KW-1133">Transmembrane helix</keyword>
<dbReference type="OrthoDB" id="10593199at2759"/>
<comment type="caution">
    <text evidence="3">The sequence shown here is derived from an EMBL/GenBank/DDBJ whole genome shotgun (WGS) entry which is preliminary data.</text>
</comment>